<dbReference type="PANTHER" id="PTHR33307">
    <property type="entry name" value="ALPHA-RHAMNOSIDASE (EUROFUNG)"/>
    <property type="match status" value="1"/>
</dbReference>
<dbReference type="Pfam" id="PF25788">
    <property type="entry name" value="Ig_Rha78A_N"/>
    <property type="match status" value="1"/>
</dbReference>
<feature type="domain" description="Alpha-L-rhamnosidase six-hairpin glycosidase" evidence="6">
    <location>
        <begin position="463"/>
        <end position="800"/>
    </location>
</feature>
<dbReference type="Gene3D" id="2.60.40.10">
    <property type="entry name" value="Immunoglobulins"/>
    <property type="match status" value="1"/>
</dbReference>
<sequence length="912" mass="99884">MRPVTRRDMAGIMALTAASTWPASGAARASTPEIDDVRIEWQVNPAGIDTLRPRFNWRLGRAEAPARGILQRAFRLRVDDGTSVIFDSGRVKSAKLRFQPTRPLMLKSQNRYGYTLDIWDNSGRHARDTGHFLTGLMSSSDRRAVWISNGPDVIPSPAIERRTETIRQGAVMPLFRSSFVVQSSPVLAHLCVAGLGQYQLSLNGKPVGAVGLNGHWTDYTKTILYDAYDVTGLVLAGSNDIDVALGNGFFNVESVEGRYAKLSGRFGAPQLWLQMRLVYPDGREVYVTSNGQWMTANSGTFLSSIYAGEDYDARTVPAFVPAVEIKGTGGALKASSFAPLSVRERLKPKVTVARVGDVLVFDFGLNHSGRPVITLTDTQPGQVVRILPSELLLENGTIDQQSQIGGQKRGYKGIGFTYICRGGGLETWAPQFTYTGYRYLQVEGSLRAQISIESDFISAALDDTGTFSSSDSNLEAIHSLIRQALVSNTASVLTDCPHREKLGWLEQIYLNAATTMMNLDTVRLYEKMALDMRDAQLPTGMVPSIVPEYVKFIDKKGKDTPFRDSPEWGAAIIMAPWFVYQLYGDLDILSSTYEAMQAHAQYMHTRRGGDGLIEFGLGDWFDVGPATPGVAQLTSLKMTGTATYILELDTLAKIANCLGRSAAPYADLASQARADLRRALYDPATGRFDTGSQTAQAMAIVLNLVPPDEVARVMSRLIDDIRTHQNHLTAGDIGFHYVVRALSDRGRSDVLYQMLTQPDKPSYLEQIQKGATALTEAWDGAPHASQNHFMLGHAEIWFWQGLGGINLDFSADAPLVIAPQPVDKVASTRVTYRSVVGTIKSGLSVQGRRTRLSATVPEGVEALIKVPTVKPLYEGSRRLTKGNGITDIALVNGQSHVRVGSGTYEFEYDTDV</sequence>
<evidence type="ECO:0000313" key="8">
    <source>
        <dbReference type="EMBL" id="MDC7675582.1"/>
    </source>
</evidence>
<dbReference type="Gene3D" id="2.60.420.10">
    <property type="entry name" value="Maltose phosphorylase, domain 3"/>
    <property type="match status" value="1"/>
</dbReference>
<evidence type="ECO:0000259" key="6">
    <source>
        <dbReference type="Pfam" id="PF17389"/>
    </source>
</evidence>
<evidence type="ECO:0000313" key="9">
    <source>
        <dbReference type="Proteomes" id="UP001218579"/>
    </source>
</evidence>
<proteinExistence type="predicted"/>
<evidence type="ECO:0000256" key="3">
    <source>
        <dbReference type="ARBA" id="ARBA00022801"/>
    </source>
</evidence>
<dbReference type="EC" id="3.2.1.40" evidence="2"/>
<evidence type="ECO:0000256" key="2">
    <source>
        <dbReference type="ARBA" id="ARBA00012652"/>
    </source>
</evidence>
<dbReference type="Gene3D" id="2.60.120.260">
    <property type="entry name" value="Galactose-binding domain-like"/>
    <property type="match status" value="2"/>
</dbReference>
<dbReference type="InterPro" id="IPR008902">
    <property type="entry name" value="Rhamnosid_concanavalin"/>
</dbReference>
<dbReference type="PANTHER" id="PTHR33307:SF11">
    <property type="entry name" value="ALPHA-L-RHAMNOSIDASE"/>
    <property type="match status" value="1"/>
</dbReference>
<dbReference type="Proteomes" id="UP001218579">
    <property type="component" value="Unassembled WGS sequence"/>
</dbReference>
<dbReference type="InterPro" id="IPR008928">
    <property type="entry name" value="6-hairpin_glycosidase_sf"/>
</dbReference>
<dbReference type="InterPro" id="IPR013737">
    <property type="entry name" value="Bac_rhamnosid_N"/>
</dbReference>
<organism evidence="8 9">
    <name type="scientific">Asticcacaulis machinosus</name>
    <dbReference type="NCBI Taxonomy" id="2984211"/>
    <lineage>
        <taxon>Bacteria</taxon>
        <taxon>Pseudomonadati</taxon>
        <taxon>Pseudomonadota</taxon>
        <taxon>Alphaproteobacteria</taxon>
        <taxon>Caulobacterales</taxon>
        <taxon>Caulobacteraceae</taxon>
        <taxon>Asticcacaulis</taxon>
    </lineage>
</organism>
<evidence type="ECO:0000259" key="4">
    <source>
        <dbReference type="Pfam" id="PF05592"/>
    </source>
</evidence>
<comment type="catalytic activity">
    <reaction evidence="1">
        <text>Hydrolysis of terminal non-reducing alpha-L-rhamnose residues in alpha-L-rhamnosides.</text>
        <dbReference type="EC" id="3.2.1.40"/>
    </reaction>
</comment>
<dbReference type="Pfam" id="PF17390">
    <property type="entry name" value="Bac_rhamnosid_C"/>
    <property type="match status" value="1"/>
</dbReference>
<dbReference type="InterPro" id="IPR035398">
    <property type="entry name" value="Bac_rhamnosid_C"/>
</dbReference>
<dbReference type="InterPro" id="IPR013783">
    <property type="entry name" value="Ig-like_fold"/>
</dbReference>
<dbReference type="RefSeq" id="WP_272743901.1">
    <property type="nucleotide sequence ID" value="NZ_JAQQKV010000001.1"/>
</dbReference>
<comment type="caution">
    <text evidence="8">The sequence shown here is derived from an EMBL/GenBank/DDBJ whole genome shotgun (WGS) entry which is preliminary data.</text>
</comment>
<dbReference type="Gene3D" id="1.50.10.10">
    <property type="match status" value="1"/>
</dbReference>
<dbReference type="InterPro" id="IPR035396">
    <property type="entry name" value="Bac_rhamnosid6H"/>
</dbReference>
<reference evidence="8 9" key="1">
    <citation type="submission" date="2023-01" db="EMBL/GenBank/DDBJ databases">
        <title>Novel species of the genus Asticcacaulis isolated from rivers.</title>
        <authorList>
            <person name="Lu H."/>
        </authorList>
    </citation>
    <scope>NUCLEOTIDE SEQUENCE [LARGE SCALE GENOMIC DNA]</scope>
    <source>
        <strain evidence="8 9">LKC15W</strain>
    </source>
</reference>
<gene>
    <name evidence="8" type="ORF">PQU98_05550</name>
</gene>
<keyword evidence="3 8" id="KW-0378">Hydrolase</keyword>
<name>A0ABT5HHA9_9CAUL</name>
<dbReference type="InterPro" id="IPR016007">
    <property type="entry name" value="Alpha_rhamnosid"/>
</dbReference>
<dbReference type="EMBL" id="JAQQKV010000001">
    <property type="protein sequence ID" value="MDC7675582.1"/>
    <property type="molecule type" value="Genomic_DNA"/>
</dbReference>
<dbReference type="Pfam" id="PF17389">
    <property type="entry name" value="Bac_rhamnosid6H"/>
    <property type="match status" value="1"/>
</dbReference>
<accession>A0ABT5HHA9</accession>
<evidence type="ECO:0000256" key="1">
    <source>
        <dbReference type="ARBA" id="ARBA00001445"/>
    </source>
</evidence>
<feature type="domain" description="Alpha-L-rhamnosidase concanavalin-like" evidence="4">
    <location>
        <begin position="357"/>
        <end position="448"/>
    </location>
</feature>
<feature type="domain" description="Bacterial alpha-L-rhamnosidase N-terminal" evidence="5">
    <location>
        <begin position="188"/>
        <end position="317"/>
    </location>
</feature>
<evidence type="ECO:0000259" key="7">
    <source>
        <dbReference type="Pfam" id="PF17390"/>
    </source>
</evidence>
<dbReference type="Pfam" id="PF08531">
    <property type="entry name" value="Bac_rhamnosid_N"/>
    <property type="match status" value="1"/>
</dbReference>
<feature type="domain" description="Alpha-L-rhamnosidase C-terminal" evidence="7">
    <location>
        <begin position="816"/>
        <end position="870"/>
    </location>
</feature>
<dbReference type="Pfam" id="PF05592">
    <property type="entry name" value="Bac_rhamnosid"/>
    <property type="match status" value="1"/>
</dbReference>
<dbReference type="SUPFAM" id="SSF48208">
    <property type="entry name" value="Six-hairpin glycosidases"/>
    <property type="match status" value="1"/>
</dbReference>
<evidence type="ECO:0000259" key="5">
    <source>
        <dbReference type="Pfam" id="PF08531"/>
    </source>
</evidence>
<dbReference type="GO" id="GO:0016787">
    <property type="term" value="F:hydrolase activity"/>
    <property type="evidence" value="ECO:0007669"/>
    <property type="project" value="UniProtKB-KW"/>
</dbReference>
<dbReference type="InterPro" id="IPR012341">
    <property type="entry name" value="6hp_glycosidase-like_sf"/>
</dbReference>
<protein>
    <recommendedName>
        <fullName evidence="2">alpha-L-rhamnosidase</fullName>
        <ecNumber evidence="2">3.2.1.40</ecNumber>
    </recommendedName>
</protein>
<keyword evidence="9" id="KW-1185">Reference proteome</keyword>